<organism evidence="2 3">
    <name type="scientific">Rotaria sordida</name>
    <dbReference type="NCBI Taxonomy" id="392033"/>
    <lineage>
        <taxon>Eukaryota</taxon>
        <taxon>Metazoa</taxon>
        <taxon>Spiralia</taxon>
        <taxon>Gnathifera</taxon>
        <taxon>Rotifera</taxon>
        <taxon>Eurotatoria</taxon>
        <taxon>Bdelloidea</taxon>
        <taxon>Philodinida</taxon>
        <taxon>Philodinidae</taxon>
        <taxon>Rotaria</taxon>
    </lineage>
</organism>
<reference evidence="2" key="1">
    <citation type="submission" date="2021-02" db="EMBL/GenBank/DDBJ databases">
        <authorList>
            <person name="Nowell W R."/>
        </authorList>
    </citation>
    <scope>NUCLEOTIDE SEQUENCE</scope>
</reference>
<proteinExistence type="predicted"/>
<feature type="chain" id="PRO_5032897565" evidence="1">
    <location>
        <begin position="16"/>
        <end position="65"/>
    </location>
</feature>
<feature type="non-terminal residue" evidence="2">
    <location>
        <position position="65"/>
    </location>
</feature>
<comment type="caution">
    <text evidence="2">The sequence shown here is derived from an EMBL/GenBank/DDBJ whole genome shotgun (WGS) entry which is preliminary data.</text>
</comment>
<evidence type="ECO:0000313" key="2">
    <source>
        <dbReference type="EMBL" id="CAF4301607.1"/>
    </source>
</evidence>
<feature type="signal peptide" evidence="1">
    <location>
        <begin position="1"/>
        <end position="15"/>
    </location>
</feature>
<accession>A0A820I1Y7</accession>
<dbReference type="AlphaFoldDB" id="A0A820I1Y7"/>
<gene>
    <name evidence="2" type="ORF">JBS370_LOCUS40410</name>
</gene>
<dbReference type="EMBL" id="CAJOBD010035852">
    <property type="protein sequence ID" value="CAF4301607.1"/>
    <property type="molecule type" value="Genomic_DNA"/>
</dbReference>
<protein>
    <submittedName>
        <fullName evidence="2">Uncharacterized protein</fullName>
    </submittedName>
</protein>
<evidence type="ECO:0000256" key="1">
    <source>
        <dbReference type="SAM" id="SignalP"/>
    </source>
</evidence>
<dbReference type="Proteomes" id="UP000663836">
    <property type="component" value="Unassembled WGS sequence"/>
</dbReference>
<evidence type="ECO:0000313" key="3">
    <source>
        <dbReference type="Proteomes" id="UP000663836"/>
    </source>
</evidence>
<keyword evidence="1" id="KW-0732">Signal</keyword>
<sequence>MIILILVLVISSNEQQRMLNMTSSSSLSLDTLVKHDDEEEWLTIDEKDTKLNYNDTFENDEFAPI</sequence>
<name>A0A820I1Y7_9BILA</name>